<dbReference type="Proteomes" id="UP001239111">
    <property type="component" value="Chromosome 4"/>
</dbReference>
<evidence type="ECO:0000313" key="2">
    <source>
        <dbReference type="Proteomes" id="UP001239111"/>
    </source>
</evidence>
<comment type="caution">
    <text evidence="1">The sequence shown here is derived from an EMBL/GenBank/DDBJ whole genome shotgun (WGS) entry which is preliminary data.</text>
</comment>
<protein>
    <submittedName>
        <fullName evidence="1">Uncharacterized protein</fullName>
    </submittedName>
</protein>
<sequence length="152" mass="16714">MMKLSRNIIVDDVNVHDVKQMEEAAVPESRSLSQESLGVPRFTPTQALAIFNNANMTVEAFTVVSSAARDIGNNLFPTHPAYSTLAQKVVKYVICLALRNSSIDNIATLSITLDFSAEFMKERMTTIAMNSFVIGSIEEYVLTHQCGGSPIR</sequence>
<accession>A0ACC2N5R3</accession>
<reference evidence="1" key="1">
    <citation type="submission" date="2023-04" db="EMBL/GenBank/DDBJ databases">
        <title>A chromosome-level genome assembly of the parasitoid wasp Eretmocerus hayati.</title>
        <authorList>
            <person name="Zhong Y."/>
            <person name="Liu S."/>
            <person name="Liu Y."/>
        </authorList>
    </citation>
    <scope>NUCLEOTIDE SEQUENCE</scope>
    <source>
        <strain evidence="1">ZJU_SS_LIU_2023</strain>
    </source>
</reference>
<gene>
    <name evidence="1" type="ORF">QAD02_008181</name>
</gene>
<name>A0ACC2N5R3_9HYME</name>
<proteinExistence type="predicted"/>
<organism evidence="1 2">
    <name type="scientific">Eretmocerus hayati</name>
    <dbReference type="NCBI Taxonomy" id="131215"/>
    <lineage>
        <taxon>Eukaryota</taxon>
        <taxon>Metazoa</taxon>
        <taxon>Ecdysozoa</taxon>
        <taxon>Arthropoda</taxon>
        <taxon>Hexapoda</taxon>
        <taxon>Insecta</taxon>
        <taxon>Pterygota</taxon>
        <taxon>Neoptera</taxon>
        <taxon>Endopterygota</taxon>
        <taxon>Hymenoptera</taxon>
        <taxon>Apocrita</taxon>
        <taxon>Proctotrupomorpha</taxon>
        <taxon>Chalcidoidea</taxon>
        <taxon>Aphelinidae</taxon>
        <taxon>Aphelininae</taxon>
        <taxon>Eretmocerus</taxon>
    </lineage>
</organism>
<evidence type="ECO:0000313" key="1">
    <source>
        <dbReference type="EMBL" id="KAJ8666519.1"/>
    </source>
</evidence>
<dbReference type="EMBL" id="CM056744">
    <property type="protein sequence ID" value="KAJ8666519.1"/>
    <property type="molecule type" value="Genomic_DNA"/>
</dbReference>
<keyword evidence="2" id="KW-1185">Reference proteome</keyword>